<sequence>MHFMSSNKTPTEGNTTDSSLFDTVRLLQHDLSSLQNKFNELRDAYEGLVITCQTLDVENRKMDENIQGGGTVTLSLSSISSVCQEMRIDQMNRFIAANPDIAMKYEIGAIVMGCTERGCLKTWRGNAKVDVEIPSDDRTHRLFEACYGVSADVLRGYTHDEGLLELLSQRCTLYQHFPSQFHELYDQLCNRLSDREDYEEISGVLLRAVRYTYSELLDSTADEC</sequence>
<dbReference type="Proteomes" id="UP001307849">
    <property type="component" value="Unassembled WGS sequence"/>
</dbReference>
<dbReference type="EMBL" id="JAVHJM010000015">
    <property type="protein sequence ID" value="KAK6497130.1"/>
    <property type="molecule type" value="Genomic_DNA"/>
</dbReference>
<keyword evidence="2" id="KW-1185">Reference proteome</keyword>
<name>A0AAN8NF11_9PEZI</name>
<reference evidence="1 2" key="1">
    <citation type="submission" date="2019-10" db="EMBL/GenBank/DDBJ databases">
        <authorList>
            <person name="Palmer J.M."/>
        </authorList>
    </citation>
    <scope>NUCLEOTIDE SEQUENCE [LARGE SCALE GENOMIC DNA]</scope>
    <source>
        <strain evidence="1 2">TWF506</strain>
    </source>
</reference>
<evidence type="ECO:0000313" key="2">
    <source>
        <dbReference type="Proteomes" id="UP001307849"/>
    </source>
</evidence>
<gene>
    <name evidence="1" type="ORF">TWF506_004605</name>
</gene>
<accession>A0AAN8NF11</accession>
<evidence type="ECO:0000313" key="1">
    <source>
        <dbReference type="EMBL" id="KAK6497130.1"/>
    </source>
</evidence>
<organism evidence="1 2">
    <name type="scientific">Arthrobotrys conoides</name>
    <dbReference type="NCBI Taxonomy" id="74498"/>
    <lineage>
        <taxon>Eukaryota</taxon>
        <taxon>Fungi</taxon>
        <taxon>Dikarya</taxon>
        <taxon>Ascomycota</taxon>
        <taxon>Pezizomycotina</taxon>
        <taxon>Orbiliomycetes</taxon>
        <taxon>Orbiliales</taxon>
        <taxon>Orbiliaceae</taxon>
        <taxon>Arthrobotrys</taxon>
    </lineage>
</organism>
<proteinExistence type="predicted"/>
<comment type="caution">
    <text evidence="1">The sequence shown here is derived from an EMBL/GenBank/DDBJ whole genome shotgun (WGS) entry which is preliminary data.</text>
</comment>
<dbReference type="AlphaFoldDB" id="A0AAN8NF11"/>
<protein>
    <submittedName>
        <fullName evidence="1">Uncharacterized protein</fullName>
    </submittedName>
</protein>